<proteinExistence type="predicted"/>
<gene>
    <name evidence="2" type="ORF">BB050_00568</name>
</gene>
<organism evidence="2 3">
    <name type="scientific">Flavobacterium anhuiense</name>
    <dbReference type="NCBI Taxonomy" id="459526"/>
    <lineage>
        <taxon>Bacteria</taxon>
        <taxon>Pseudomonadati</taxon>
        <taxon>Bacteroidota</taxon>
        <taxon>Flavobacteriia</taxon>
        <taxon>Flavobacteriales</taxon>
        <taxon>Flavobacteriaceae</taxon>
        <taxon>Flavobacterium</taxon>
    </lineage>
</organism>
<dbReference type="KEGG" id="fjg:BB050_00568"/>
<evidence type="ECO:0008006" key="4">
    <source>
        <dbReference type="Google" id="ProtNLM"/>
    </source>
</evidence>
<keyword evidence="1" id="KW-0732">Signal</keyword>
<dbReference type="GeneID" id="32306456"/>
<evidence type="ECO:0000256" key="1">
    <source>
        <dbReference type="SAM" id="SignalP"/>
    </source>
</evidence>
<dbReference type="EMBL" id="CP016907">
    <property type="protein sequence ID" value="AOC93722.1"/>
    <property type="molecule type" value="Genomic_DNA"/>
</dbReference>
<dbReference type="RefSeq" id="WP_066032519.1">
    <property type="nucleotide sequence ID" value="NZ_CP016907.1"/>
</dbReference>
<evidence type="ECO:0000313" key="3">
    <source>
        <dbReference type="Proteomes" id="UP000093276"/>
    </source>
</evidence>
<accession>A0AAC9D182</accession>
<feature type="signal peptide" evidence="1">
    <location>
        <begin position="1"/>
        <end position="25"/>
    </location>
</feature>
<dbReference type="Proteomes" id="UP000093276">
    <property type="component" value="Chromosome"/>
</dbReference>
<sequence length="377" mass="44569">MKLFFNFLFTNILLLSITTTGQISASYDALLVQKNNIYTAQNLKDSVKAVYLKFSTIKNSLSYYEKKDAIMYNDIRGCDYTYFDNLQRIKSSSYSHVPKSDYLTYNYEEADDYEYDEKDFLQKTKYKITLKHYFPVYDKNLLVKLNKKTIPKKDDVFGEDGKVWKDYKENVYVYNIDQAGRILEELTYFVNRIGKETQNKKYQKKDLFTKKTFLYNEKGQVINQKIIGAGPLAKRIPYTDMGTESPFCEDLQFQYSYDLSGRITKVTMYGCEKIITKQEYTYHPTKDYVETVNYYVTGPGQISNPTRSFIKTFNEQGDVIEKEFIPNYPEQTLAVKKRYYTYEYDSHNNWIKCNMFLEGTPDGEPTLVAERKIEYYN</sequence>
<name>A0AAC9D182_9FLAO</name>
<dbReference type="AlphaFoldDB" id="A0AAC9D182"/>
<feature type="chain" id="PRO_5042111483" description="YD repeat-containing protein" evidence="1">
    <location>
        <begin position="26"/>
        <end position="377"/>
    </location>
</feature>
<reference evidence="2 3" key="1">
    <citation type="submission" date="2016-08" db="EMBL/GenBank/DDBJ databases">
        <title>Complete genome sequence of Flavobacterium johnsoniae strain GSE09, a volatile-producing biocontrol agent isolated from cucumber (Cucumis sativus).</title>
        <authorList>
            <person name="Jeong J.-J."/>
            <person name="Oh J.Y."/>
            <person name="Jim Y.J."/>
            <person name="Sang M.K."/>
            <person name="Kim K.D."/>
        </authorList>
    </citation>
    <scope>NUCLEOTIDE SEQUENCE [LARGE SCALE GENOMIC DNA]</scope>
    <source>
        <strain evidence="2 3">GSE09</strain>
    </source>
</reference>
<evidence type="ECO:0000313" key="2">
    <source>
        <dbReference type="EMBL" id="AOC93722.1"/>
    </source>
</evidence>
<protein>
    <recommendedName>
        <fullName evidence="4">YD repeat-containing protein</fullName>
    </recommendedName>
</protein>